<proteinExistence type="predicted"/>
<organism evidence="1">
    <name type="scientific">Anguilla anguilla</name>
    <name type="common">European freshwater eel</name>
    <name type="synonym">Muraena anguilla</name>
    <dbReference type="NCBI Taxonomy" id="7936"/>
    <lineage>
        <taxon>Eukaryota</taxon>
        <taxon>Metazoa</taxon>
        <taxon>Chordata</taxon>
        <taxon>Craniata</taxon>
        <taxon>Vertebrata</taxon>
        <taxon>Euteleostomi</taxon>
        <taxon>Actinopterygii</taxon>
        <taxon>Neopterygii</taxon>
        <taxon>Teleostei</taxon>
        <taxon>Anguilliformes</taxon>
        <taxon>Anguillidae</taxon>
        <taxon>Anguilla</taxon>
    </lineage>
</organism>
<name>A0A0E9TNG6_ANGAN</name>
<dbReference type="EMBL" id="GBXM01053426">
    <property type="protein sequence ID" value="JAH55151.1"/>
    <property type="molecule type" value="Transcribed_RNA"/>
</dbReference>
<evidence type="ECO:0000313" key="1">
    <source>
        <dbReference type="EMBL" id="JAH55151.1"/>
    </source>
</evidence>
<accession>A0A0E9TNG6</accession>
<protein>
    <submittedName>
        <fullName evidence="1">Uncharacterized protein</fullName>
    </submittedName>
</protein>
<reference evidence="1" key="2">
    <citation type="journal article" date="2015" name="Fish Shellfish Immunol.">
        <title>Early steps in the European eel (Anguilla anguilla)-Vibrio vulnificus interaction in the gills: Role of the RtxA13 toxin.</title>
        <authorList>
            <person name="Callol A."/>
            <person name="Pajuelo D."/>
            <person name="Ebbesson L."/>
            <person name="Teles M."/>
            <person name="MacKenzie S."/>
            <person name="Amaro C."/>
        </authorList>
    </citation>
    <scope>NUCLEOTIDE SEQUENCE</scope>
</reference>
<reference evidence="1" key="1">
    <citation type="submission" date="2014-11" db="EMBL/GenBank/DDBJ databases">
        <authorList>
            <person name="Amaro Gonzalez C."/>
        </authorList>
    </citation>
    <scope>NUCLEOTIDE SEQUENCE</scope>
</reference>
<sequence>MALSYIFQIIPT</sequence>